<dbReference type="InterPro" id="IPR003682">
    <property type="entry name" value="rRNA_ssu_MeTfrase_G"/>
</dbReference>
<dbReference type="eggNOG" id="COG0357">
    <property type="taxonomic scope" value="Bacteria"/>
</dbReference>
<comment type="subcellular location">
    <subcellularLocation>
        <location evidence="6">Cytoplasm</location>
    </subcellularLocation>
</comment>
<proteinExistence type="inferred from homology"/>
<dbReference type="GO" id="GO:0070043">
    <property type="term" value="F:rRNA (guanine-N7-)-methyltransferase activity"/>
    <property type="evidence" value="ECO:0007669"/>
    <property type="project" value="UniProtKB-UniRule"/>
</dbReference>
<keyword evidence="3 6" id="KW-0489">Methyltransferase</keyword>
<keyword evidence="5 6" id="KW-0949">S-adenosyl-L-methionine</keyword>
<evidence type="ECO:0000256" key="2">
    <source>
        <dbReference type="ARBA" id="ARBA00022552"/>
    </source>
</evidence>
<dbReference type="EMBL" id="ACJN02000003">
    <property type="protein sequence ID" value="EFI33825.1"/>
    <property type="molecule type" value="Genomic_DNA"/>
</dbReference>
<evidence type="ECO:0000256" key="5">
    <source>
        <dbReference type="ARBA" id="ARBA00022691"/>
    </source>
</evidence>
<keyword evidence="1 6" id="KW-0963">Cytoplasm</keyword>
<feature type="binding site" evidence="6">
    <location>
        <position position="147"/>
    </location>
    <ligand>
        <name>S-adenosyl-L-methionine</name>
        <dbReference type="ChEBI" id="CHEBI:59789"/>
    </ligand>
</feature>
<keyword evidence="4 6" id="KW-0808">Transferase</keyword>
<dbReference type="EC" id="2.1.1.-" evidence="6"/>
<keyword evidence="2 6" id="KW-0698">rRNA processing</keyword>
<comment type="caution">
    <text evidence="6">Lacks conserved residue(s) required for the propagation of feature annotation.</text>
</comment>
<dbReference type="SUPFAM" id="SSF53335">
    <property type="entry name" value="S-adenosyl-L-methionine-dependent methyltransferases"/>
    <property type="match status" value="1"/>
</dbReference>
<evidence type="ECO:0000256" key="3">
    <source>
        <dbReference type="ARBA" id="ARBA00022603"/>
    </source>
</evidence>
<protein>
    <recommendedName>
        <fullName evidence="6">Ribosomal RNA small subunit methyltransferase G</fullName>
        <ecNumber evidence="6">2.1.1.-</ecNumber>
    </recommendedName>
    <alternativeName>
        <fullName evidence="6">16S rRNA 7-methylguanosine methyltransferase</fullName>
        <shortName evidence="6">16S rRNA m7G methyltransferase</shortName>
    </alternativeName>
</protein>
<name>D6ST09_9BACT</name>
<dbReference type="RefSeq" id="WP_008871174.1">
    <property type="nucleotide sequence ID" value="NZ_ACJN02000003.1"/>
</dbReference>
<dbReference type="NCBIfam" id="TIGR00138">
    <property type="entry name" value="rsmG_gidB"/>
    <property type="match status" value="1"/>
</dbReference>
<dbReference type="Pfam" id="PF02527">
    <property type="entry name" value="GidB"/>
    <property type="match status" value="1"/>
</dbReference>
<organism evidence="7 8">
    <name type="scientific">Desulfonatronospira thiodismutans ASO3-1</name>
    <dbReference type="NCBI Taxonomy" id="555779"/>
    <lineage>
        <taxon>Bacteria</taxon>
        <taxon>Pseudomonadati</taxon>
        <taxon>Thermodesulfobacteriota</taxon>
        <taxon>Desulfovibrionia</taxon>
        <taxon>Desulfovibrionales</taxon>
        <taxon>Desulfonatronovibrionaceae</taxon>
        <taxon>Desulfonatronospira</taxon>
    </lineage>
</organism>
<dbReference type="OrthoDB" id="9808773at2"/>
<comment type="caution">
    <text evidence="7">The sequence shown here is derived from an EMBL/GenBank/DDBJ whole genome shotgun (WGS) entry which is preliminary data.</text>
</comment>
<dbReference type="HAMAP" id="MF_00074">
    <property type="entry name" value="16SrRNA_methyltr_G"/>
    <property type="match status" value="1"/>
</dbReference>
<feature type="binding site" evidence="6">
    <location>
        <position position="85"/>
    </location>
    <ligand>
        <name>S-adenosyl-L-methionine</name>
        <dbReference type="ChEBI" id="CHEBI:59789"/>
    </ligand>
</feature>
<dbReference type="GO" id="GO:0005829">
    <property type="term" value="C:cytosol"/>
    <property type="evidence" value="ECO:0007669"/>
    <property type="project" value="TreeGrafter"/>
</dbReference>
<feature type="binding site" evidence="6">
    <location>
        <begin position="131"/>
        <end position="132"/>
    </location>
    <ligand>
        <name>S-adenosyl-L-methionine</name>
        <dbReference type="ChEBI" id="CHEBI:59789"/>
    </ligand>
</feature>
<reference evidence="7" key="1">
    <citation type="submission" date="2010-05" db="EMBL/GenBank/DDBJ databases">
        <title>The draft genome of Desulfonatronospira thiodismutans ASO3-1.</title>
        <authorList>
            <consortium name="US DOE Joint Genome Institute (JGI-PGF)"/>
            <person name="Lucas S."/>
            <person name="Copeland A."/>
            <person name="Lapidus A."/>
            <person name="Cheng J.-F."/>
            <person name="Bruce D."/>
            <person name="Goodwin L."/>
            <person name="Pitluck S."/>
            <person name="Chertkov O."/>
            <person name="Brettin T."/>
            <person name="Detter J.C."/>
            <person name="Han C."/>
            <person name="Land M.L."/>
            <person name="Hauser L."/>
            <person name="Kyrpides N."/>
            <person name="Mikhailova N."/>
            <person name="Muyzer G."/>
            <person name="Woyke T."/>
        </authorList>
    </citation>
    <scope>NUCLEOTIDE SEQUENCE [LARGE SCALE GENOMIC DNA]</scope>
    <source>
        <strain evidence="7">ASO3-1</strain>
    </source>
</reference>
<dbReference type="PANTHER" id="PTHR31760:SF0">
    <property type="entry name" value="S-ADENOSYL-L-METHIONINE-DEPENDENT METHYLTRANSFERASES SUPERFAMILY PROTEIN"/>
    <property type="match status" value="1"/>
</dbReference>
<comment type="similarity">
    <text evidence="6">Belongs to the methyltransferase superfamily. RNA methyltransferase RsmG family.</text>
</comment>
<evidence type="ECO:0000256" key="4">
    <source>
        <dbReference type="ARBA" id="ARBA00022679"/>
    </source>
</evidence>
<dbReference type="PANTHER" id="PTHR31760">
    <property type="entry name" value="S-ADENOSYL-L-METHIONINE-DEPENDENT METHYLTRANSFERASES SUPERFAMILY PROTEIN"/>
    <property type="match status" value="1"/>
</dbReference>
<dbReference type="InterPro" id="IPR029063">
    <property type="entry name" value="SAM-dependent_MTases_sf"/>
</dbReference>
<comment type="function">
    <text evidence="6">Specifically methylates the N7 position of a guanine in 16S rRNA.</text>
</comment>
<sequence>MQLEELREETAALGFELNPQQVQGLQAYLSTLEKWNRSVNLVGPSHWREILHSLVVDSLYLSGFLSRIAHQEDIRSLDLGAGAGLPGLPLRLLWDKGSYYLVESRFKRCAFMRQAISAMGIQNTYVINGRVEDLPRDILPADLIVSRAFMPWKKLLALTVSMLDVRGSLIVLSSQEAEGKDLQGFVLKEQFCYQVQGKRRFFWALQKMDDGG</sequence>
<evidence type="ECO:0000256" key="1">
    <source>
        <dbReference type="ARBA" id="ARBA00022490"/>
    </source>
</evidence>
<evidence type="ECO:0000256" key="6">
    <source>
        <dbReference type="HAMAP-Rule" id="MF_00074"/>
    </source>
</evidence>
<gene>
    <name evidence="6" type="primary">rsmG</name>
    <name evidence="7" type="ORF">Dthio_PD1164</name>
</gene>
<evidence type="ECO:0000313" key="7">
    <source>
        <dbReference type="EMBL" id="EFI33825.1"/>
    </source>
</evidence>
<evidence type="ECO:0000313" key="8">
    <source>
        <dbReference type="Proteomes" id="UP000005496"/>
    </source>
</evidence>
<keyword evidence="8" id="KW-1185">Reference proteome</keyword>
<dbReference type="AlphaFoldDB" id="D6ST09"/>
<dbReference type="Gene3D" id="3.40.50.150">
    <property type="entry name" value="Vaccinia Virus protein VP39"/>
    <property type="match status" value="1"/>
</dbReference>
<dbReference type="Proteomes" id="UP000005496">
    <property type="component" value="Unassembled WGS sequence"/>
</dbReference>
<feature type="binding site" evidence="6">
    <location>
        <position position="80"/>
    </location>
    <ligand>
        <name>S-adenosyl-L-methionine</name>
        <dbReference type="ChEBI" id="CHEBI:59789"/>
    </ligand>
</feature>
<accession>D6ST09</accession>
<dbReference type="PIRSF" id="PIRSF003078">
    <property type="entry name" value="GidB"/>
    <property type="match status" value="1"/>
</dbReference>